<dbReference type="EMBL" id="BIXY01000059">
    <property type="protein sequence ID" value="GCF10057.1"/>
    <property type="molecule type" value="Genomic_DNA"/>
</dbReference>
<keyword evidence="1" id="KW-1133">Transmembrane helix</keyword>
<feature type="transmembrane region" description="Helical" evidence="1">
    <location>
        <begin position="175"/>
        <end position="194"/>
    </location>
</feature>
<reference evidence="2 3" key="1">
    <citation type="submission" date="2019-01" db="EMBL/GenBank/DDBJ databases">
        <title>Draft genome sequence of Dictyobacter sp. Uno17.</title>
        <authorList>
            <person name="Wang C.M."/>
            <person name="Zheng Y."/>
            <person name="Sakai Y."/>
            <person name="Abe K."/>
            <person name="Yokota A."/>
            <person name="Yabe S."/>
        </authorList>
    </citation>
    <scope>NUCLEOTIDE SEQUENCE [LARGE SCALE GENOMIC DNA]</scope>
    <source>
        <strain evidence="2 3">Uno17</strain>
    </source>
</reference>
<dbReference type="RefSeq" id="WP_149402961.1">
    <property type="nucleotide sequence ID" value="NZ_BIXY01000059.1"/>
</dbReference>
<feature type="transmembrane region" description="Helical" evidence="1">
    <location>
        <begin position="92"/>
        <end position="118"/>
    </location>
</feature>
<feature type="transmembrane region" description="Helical" evidence="1">
    <location>
        <begin position="21"/>
        <end position="46"/>
    </location>
</feature>
<name>A0A5A5TFD5_9CHLR</name>
<feature type="transmembrane region" description="Helical" evidence="1">
    <location>
        <begin position="52"/>
        <end position="71"/>
    </location>
</feature>
<proteinExistence type="predicted"/>
<keyword evidence="3" id="KW-1185">Reference proteome</keyword>
<dbReference type="Proteomes" id="UP000322530">
    <property type="component" value="Unassembled WGS sequence"/>
</dbReference>
<comment type="caution">
    <text evidence="2">The sequence shown here is derived from an EMBL/GenBank/DDBJ whole genome shotgun (WGS) entry which is preliminary data.</text>
</comment>
<keyword evidence="1" id="KW-0812">Transmembrane</keyword>
<protein>
    <submittedName>
        <fullName evidence="2">Uncharacterized protein</fullName>
    </submittedName>
</protein>
<dbReference type="AlphaFoldDB" id="A0A5A5TFD5"/>
<gene>
    <name evidence="2" type="ORF">KDI_36210</name>
</gene>
<sequence>MAMGLNFLGRGNKRKAVIAGVCHVFGAIIGGSMLGGGLGWLGALLLLPTWRIEVLCIIGIFAIWHSFYGSSMKLGRPCQVNRRWKNNNISAAWAYFLWGIQLGCGLVTFIPYSCFAILMGAQATSGPWNGLISGAIYGGTRELVTLLALFHKNKDGNNLLSISSYFPLLEPLARYSNICWIIIGVPLLIIFGFLK</sequence>
<accession>A0A5A5TFD5</accession>
<evidence type="ECO:0000313" key="2">
    <source>
        <dbReference type="EMBL" id="GCF10057.1"/>
    </source>
</evidence>
<evidence type="ECO:0000256" key="1">
    <source>
        <dbReference type="SAM" id="Phobius"/>
    </source>
</evidence>
<organism evidence="2 3">
    <name type="scientific">Dictyobacter arantiisoli</name>
    <dbReference type="NCBI Taxonomy" id="2014874"/>
    <lineage>
        <taxon>Bacteria</taxon>
        <taxon>Bacillati</taxon>
        <taxon>Chloroflexota</taxon>
        <taxon>Ktedonobacteria</taxon>
        <taxon>Ktedonobacterales</taxon>
        <taxon>Dictyobacteraceae</taxon>
        <taxon>Dictyobacter</taxon>
    </lineage>
</organism>
<evidence type="ECO:0000313" key="3">
    <source>
        <dbReference type="Proteomes" id="UP000322530"/>
    </source>
</evidence>
<keyword evidence="1" id="KW-0472">Membrane</keyword>